<evidence type="ECO:0000256" key="2">
    <source>
        <dbReference type="SAM" id="SignalP"/>
    </source>
</evidence>
<dbReference type="AlphaFoldDB" id="A0A9P0LNH7"/>
<feature type="compositionally biased region" description="Low complexity" evidence="1">
    <location>
        <begin position="104"/>
        <end position="118"/>
    </location>
</feature>
<dbReference type="EMBL" id="CAKOFQ010007211">
    <property type="protein sequence ID" value="CAH1995002.1"/>
    <property type="molecule type" value="Genomic_DNA"/>
</dbReference>
<feature type="compositionally biased region" description="Gly residues" evidence="1">
    <location>
        <begin position="40"/>
        <end position="102"/>
    </location>
</feature>
<accession>A0A9P0LNH7</accession>
<protein>
    <submittedName>
        <fullName evidence="3">Uncharacterized protein</fullName>
    </submittedName>
</protein>
<reference evidence="3" key="1">
    <citation type="submission" date="2022-03" db="EMBL/GenBank/DDBJ databases">
        <authorList>
            <person name="Sayadi A."/>
        </authorList>
    </citation>
    <scope>NUCLEOTIDE SEQUENCE</scope>
</reference>
<dbReference type="OrthoDB" id="6597267at2759"/>
<feature type="signal peptide" evidence="2">
    <location>
        <begin position="1"/>
        <end position="18"/>
    </location>
</feature>
<name>A0A9P0LNH7_ACAOB</name>
<evidence type="ECO:0000313" key="3">
    <source>
        <dbReference type="EMBL" id="CAH1995002.1"/>
    </source>
</evidence>
<keyword evidence="4" id="KW-1185">Reference proteome</keyword>
<feature type="chain" id="PRO_5040282498" evidence="2">
    <location>
        <begin position="19"/>
        <end position="334"/>
    </location>
</feature>
<feature type="compositionally biased region" description="Gly residues" evidence="1">
    <location>
        <begin position="165"/>
        <end position="179"/>
    </location>
</feature>
<evidence type="ECO:0000313" key="4">
    <source>
        <dbReference type="Proteomes" id="UP001152888"/>
    </source>
</evidence>
<feature type="compositionally biased region" description="Low complexity" evidence="1">
    <location>
        <begin position="151"/>
        <end position="164"/>
    </location>
</feature>
<dbReference type="Proteomes" id="UP001152888">
    <property type="component" value="Unassembled WGS sequence"/>
</dbReference>
<comment type="caution">
    <text evidence="3">The sequence shown here is derived from an EMBL/GenBank/DDBJ whole genome shotgun (WGS) entry which is preliminary data.</text>
</comment>
<feature type="region of interest" description="Disordered" evidence="1">
    <location>
        <begin position="40"/>
        <end position="194"/>
    </location>
</feature>
<gene>
    <name evidence="3" type="ORF">ACAOBT_LOCUS22334</name>
</gene>
<organism evidence="3 4">
    <name type="scientific">Acanthoscelides obtectus</name>
    <name type="common">Bean weevil</name>
    <name type="synonym">Bruchus obtectus</name>
    <dbReference type="NCBI Taxonomy" id="200917"/>
    <lineage>
        <taxon>Eukaryota</taxon>
        <taxon>Metazoa</taxon>
        <taxon>Ecdysozoa</taxon>
        <taxon>Arthropoda</taxon>
        <taxon>Hexapoda</taxon>
        <taxon>Insecta</taxon>
        <taxon>Pterygota</taxon>
        <taxon>Neoptera</taxon>
        <taxon>Endopterygota</taxon>
        <taxon>Coleoptera</taxon>
        <taxon>Polyphaga</taxon>
        <taxon>Cucujiformia</taxon>
        <taxon>Chrysomeloidea</taxon>
        <taxon>Chrysomelidae</taxon>
        <taxon>Bruchinae</taxon>
        <taxon>Bruchini</taxon>
        <taxon>Acanthoscelides</taxon>
    </lineage>
</organism>
<proteinExistence type="predicted"/>
<keyword evidence="2" id="KW-0732">Signal</keyword>
<evidence type="ECO:0000256" key="1">
    <source>
        <dbReference type="SAM" id="MobiDB-lite"/>
    </source>
</evidence>
<sequence>MFIVHVVMCISAINNVATTTMASMMPMSMSPTAAAAGMTGSTGMGGGMTGTGNGGGTTSTGNGGTTGTDDGGGTGGGATGGGATGAGDTGAGADTDGGGDTEGGSDTNGTGDTAAEGDTGAGGDTDNGDATGGDENNNGGDADTGGGADMNGGDADAGMTSNGGDDPGTGDGTTGGTAGGTAVDDPIADDAGGADDEVTDMFQFRLKRDIPTLVNANNYYINELARRVLIAIETAMIANDDQGACLKKNLCETNKWSRSLEGRQKIIMPVFSLGLSWISGRLIKTVSSATSRLDALKAAVLGLGKANCEIIYQECDLRREVFKRRLRRRRRQTK</sequence>